<comment type="caution">
    <text evidence="1">The sequence shown here is derived from an EMBL/GenBank/DDBJ whole genome shotgun (WGS) entry which is preliminary data.</text>
</comment>
<evidence type="ECO:0000313" key="1">
    <source>
        <dbReference type="EMBL" id="RUS55119.1"/>
    </source>
</evidence>
<proteinExistence type="predicted"/>
<dbReference type="Pfam" id="PF09911">
    <property type="entry name" value="DUF2140"/>
    <property type="match status" value="1"/>
</dbReference>
<accession>A0A433RSI9</accession>
<dbReference type="RefSeq" id="WP_126990619.1">
    <property type="nucleotide sequence ID" value="NZ_JTFC01000031.1"/>
</dbReference>
<evidence type="ECO:0000313" key="2">
    <source>
        <dbReference type="Proteomes" id="UP000288623"/>
    </source>
</evidence>
<dbReference type="EMBL" id="JTFC01000031">
    <property type="protein sequence ID" value="RUS55119.1"/>
    <property type="molecule type" value="Genomic_DNA"/>
</dbReference>
<evidence type="ECO:0008006" key="3">
    <source>
        <dbReference type="Google" id="ProtNLM"/>
    </source>
</evidence>
<dbReference type="Proteomes" id="UP000288623">
    <property type="component" value="Unassembled WGS sequence"/>
</dbReference>
<dbReference type="AlphaFoldDB" id="A0A433RSI9"/>
<dbReference type="InterPro" id="IPR018672">
    <property type="entry name" value="DUF2140"/>
</dbReference>
<name>A0A433RSI9_9BACL</name>
<dbReference type="OrthoDB" id="2412610at2"/>
<sequence>MIKNKWKLAFFTLLALIIIALVVLFVMVTSSSEDQAIPTNLNQINGSEVTVKATADDFETLANHFISDATADTQMPMKMFVDKDITLTSKVSVLGATLPVTMDFDPSIDDKGNLILKQTSIAIGRLDIPTQTALKLVKDSGKLPDFITIQPSENQAYINLNAIEVPVSKGTDAHVRATKFDLNNDEIELKVIIPSKE</sequence>
<protein>
    <recommendedName>
        <fullName evidence="3">DUF2140 domain-containing protein</fullName>
    </recommendedName>
</protein>
<organism evidence="1 2">
    <name type="scientific">Candidatus Kurthia intestinigallinarum</name>
    <dbReference type="NCBI Taxonomy" id="1562256"/>
    <lineage>
        <taxon>Bacteria</taxon>
        <taxon>Bacillati</taxon>
        <taxon>Bacillota</taxon>
        <taxon>Bacilli</taxon>
        <taxon>Bacillales</taxon>
        <taxon>Caryophanaceae</taxon>
        <taxon>Kurthia</taxon>
    </lineage>
</organism>
<reference evidence="1 2" key="1">
    <citation type="submission" date="2014-11" db="EMBL/GenBank/DDBJ databases">
        <title>Genome sequence and analysis of novel Kurthia sp.</title>
        <authorList>
            <person name="Lawson J.N."/>
            <person name="Gonzalez J.E."/>
            <person name="Rinauldi L."/>
            <person name="Xuan Z."/>
            <person name="Firman A."/>
            <person name="Shaddox L."/>
            <person name="Trudeau A."/>
            <person name="Shah S."/>
            <person name="Reiman D."/>
        </authorList>
    </citation>
    <scope>NUCLEOTIDE SEQUENCE [LARGE SCALE GENOMIC DNA]</scope>
    <source>
        <strain evidence="1 2">3B1D</strain>
    </source>
</reference>
<gene>
    <name evidence="1" type="ORF">QI30_09175</name>
</gene>
<keyword evidence="2" id="KW-1185">Reference proteome</keyword>